<protein>
    <submittedName>
        <fullName evidence="2">Uncharacterized protein</fullName>
    </submittedName>
</protein>
<evidence type="ECO:0000313" key="4">
    <source>
        <dbReference type="Proteomes" id="UP000595942"/>
    </source>
</evidence>
<name>A0A143PCD5_9STAP</name>
<evidence type="ECO:0000313" key="3">
    <source>
        <dbReference type="Proteomes" id="UP000293854"/>
    </source>
</evidence>
<evidence type="ECO:0000313" key="1">
    <source>
        <dbReference type="EMBL" id="QQS82777.1"/>
    </source>
</evidence>
<organism evidence="2 3">
    <name type="scientific">Staphylococcus condimenti</name>
    <dbReference type="NCBI Taxonomy" id="70255"/>
    <lineage>
        <taxon>Bacteria</taxon>
        <taxon>Bacillati</taxon>
        <taxon>Bacillota</taxon>
        <taxon>Bacilli</taxon>
        <taxon>Bacillales</taxon>
        <taxon>Staphylococcaceae</taxon>
        <taxon>Staphylococcus</taxon>
    </lineage>
</organism>
<proteinExistence type="predicted"/>
<accession>A0A143PCD5</accession>
<sequence>MGLFDNINLETEYLRTLSVKKRKAYKEKPVSVKKELLNQFKYETETFNNKASHDIIKRFLESKGIYEPTEKMISAIGNRELDNFIYQTPNSAETPSSKLEQQDKVNLQNEKIIKQNEEIIHQNKKIIKLLTKISEKS</sequence>
<dbReference type="EMBL" id="CP068073">
    <property type="protein sequence ID" value="QQS82777.1"/>
    <property type="molecule type" value="Genomic_DNA"/>
</dbReference>
<reference evidence="2 3" key="1">
    <citation type="submission" date="2018-11" db="EMBL/GenBank/DDBJ databases">
        <title>Genomic profiling of Staphylococcus species from a Poultry farm system in KwaZulu-Natal, South Africa.</title>
        <authorList>
            <person name="Amoako D.G."/>
            <person name="Somboro A.M."/>
            <person name="Abia A.L.K."/>
            <person name="Bester L.A."/>
            <person name="Essack S.Y."/>
        </authorList>
    </citation>
    <scope>NUCLEOTIDE SEQUENCE [LARGE SCALE GENOMIC DNA]</scope>
    <source>
        <strain evidence="2 3">SA11</strain>
    </source>
</reference>
<dbReference type="EMBL" id="RQTE01000222">
    <property type="protein sequence ID" value="RZI00814.1"/>
    <property type="molecule type" value="Genomic_DNA"/>
</dbReference>
<reference evidence="1 4" key="2">
    <citation type="submission" date="2021-01" db="EMBL/GenBank/DDBJ databases">
        <title>FDA dAtabase for Regulatory Grade micrObial Sequences (FDA-ARGOS): Supporting development and validation of Infectious Disease Dx tests.</title>
        <authorList>
            <person name="Sproer C."/>
            <person name="Gronow S."/>
            <person name="Severitt S."/>
            <person name="Schroder I."/>
            <person name="Tallon L."/>
            <person name="Sadzewicz L."/>
            <person name="Zhao X."/>
            <person name="Boylan J."/>
            <person name="Ott S."/>
            <person name="Bowen H."/>
            <person name="Vavikolanu K."/>
            <person name="Mehta A."/>
            <person name="Aluvathingal J."/>
            <person name="Nadendla S."/>
            <person name="Lowell S."/>
            <person name="Myers T."/>
            <person name="Yan Y."/>
            <person name="Sichtig H."/>
        </authorList>
    </citation>
    <scope>NUCLEOTIDE SEQUENCE [LARGE SCALE GENOMIC DNA]</scope>
    <source>
        <strain evidence="1 4">FDAARGOS_1148</strain>
    </source>
</reference>
<dbReference type="GeneID" id="93727307"/>
<dbReference type="OrthoDB" id="9912181at2"/>
<dbReference type="Proteomes" id="UP000595942">
    <property type="component" value="Chromosome"/>
</dbReference>
<keyword evidence="4" id="KW-1185">Reference proteome</keyword>
<dbReference type="KEGG" id="scv:A4G25_05465"/>
<gene>
    <name evidence="2" type="ORF">EIG99_10435</name>
    <name evidence="1" type="ORF">I6J05_00195</name>
</gene>
<evidence type="ECO:0000313" key="2">
    <source>
        <dbReference type="EMBL" id="RZI00814.1"/>
    </source>
</evidence>
<dbReference type="RefSeq" id="WP_047132858.1">
    <property type="nucleotide sequence ID" value="NZ_CP015114.1"/>
</dbReference>
<dbReference type="AlphaFoldDB" id="A0A143PCD5"/>
<dbReference type="Proteomes" id="UP000293854">
    <property type="component" value="Unassembled WGS sequence"/>
</dbReference>